<feature type="coiled-coil region" evidence="1">
    <location>
        <begin position="57"/>
        <end position="112"/>
    </location>
</feature>
<sequence length="457" mass="51882">MFETVLASVLKFFGISAFAKNAEGKSTLTDEQKTKLTDKWGEKFVTEFEKDLTAYEKEGKKADGEDTQEAMKKLEEDKVKLAGELKTAQDKLAALTEKEKELNATIAKLEKDETPDAGKKLKEEEEKKMKKGFKPDMALAHNQYLMYVASGKPSAAYSGETTVDTQELKTEFGKYVSNDKIEIIKGLISQTESVKYMSTVKTDKVEIRAQQAAIDSVLQQFVPFWTPKGKSKFTPLKIKNFKCKINVPIVPSDIMEDILGYLYDENLKPEDMPVVKYILHQLVFPKLDEEREVALAIGEYVESEASEDGDEATAANETLDGYVTQLKKFKGIEGNKITWLLEGETLNDSTLIEQIDAAVDEVAPLYKKKTMFIHADPDIVTKYSKAYRKLYPWLKNEDWEKIKVDFSRFTFAPLEGMRGTGVFFITPQENFKHLISKDPQSTRVWMQGENYAVKIFA</sequence>
<name>A0A5J4QY12_9ZZZZ</name>
<organism evidence="2">
    <name type="scientific">termite gut metagenome</name>
    <dbReference type="NCBI Taxonomy" id="433724"/>
    <lineage>
        <taxon>unclassified sequences</taxon>
        <taxon>metagenomes</taxon>
        <taxon>organismal metagenomes</taxon>
    </lineage>
</organism>
<evidence type="ECO:0000256" key="1">
    <source>
        <dbReference type="SAM" id="Coils"/>
    </source>
</evidence>
<gene>
    <name evidence="2" type="ORF">EZS27_024428</name>
</gene>
<evidence type="ECO:0000313" key="2">
    <source>
        <dbReference type="EMBL" id="KAA6326472.1"/>
    </source>
</evidence>
<comment type="caution">
    <text evidence="2">The sequence shown here is derived from an EMBL/GenBank/DDBJ whole genome shotgun (WGS) entry which is preliminary data.</text>
</comment>
<keyword evidence="1" id="KW-0175">Coiled coil</keyword>
<reference evidence="2" key="1">
    <citation type="submission" date="2019-03" db="EMBL/GenBank/DDBJ databases">
        <title>Single cell metagenomics reveals metabolic interactions within the superorganism composed of flagellate Streblomastix strix and complex community of Bacteroidetes bacteria on its surface.</title>
        <authorList>
            <person name="Treitli S.C."/>
            <person name="Kolisko M."/>
            <person name="Husnik F."/>
            <person name="Keeling P."/>
            <person name="Hampl V."/>
        </authorList>
    </citation>
    <scope>NUCLEOTIDE SEQUENCE</scope>
    <source>
        <strain evidence="2">STM</strain>
    </source>
</reference>
<dbReference type="EMBL" id="SNRY01002161">
    <property type="protein sequence ID" value="KAA6326472.1"/>
    <property type="molecule type" value="Genomic_DNA"/>
</dbReference>
<dbReference type="AlphaFoldDB" id="A0A5J4QY12"/>
<proteinExistence type="predicted"/>
<protein>
    <submittedName>
        <fullName evidence="2">Uncharacterized protein</fullName>
    </submittedName>
</protein>
<accession>A0A5J4QY12</accession>
<feature type="non-terminal residue" evidence="2">
    <location>
        <position position="457"/>
    </location>
</feature>